<dbReference type="SUPFAM" id="SSF81321">
    <property type="entry name" value="Family A G protein-coupled receptor-like"/>
    <property type="match status" value="1"/>
</dbReference>
<reference evidence="14" key="1">
    <citation type="submission" date="2025-08" db="UniProtKB">
        <authorList>
            <consortium name="RefSeq"/>
        </authorList>
    </citation>
    <scope>IDENTIFICATION</scope>
    <source>
        <tissue evidence="14">Blood</tissue>
    </source>
</reference>
<evidence type="ECO:0000256" key="10">
    <source>
        <dbReference type="ARBA" id="ARBA00023224"/>
    </source>
</evidence>
<evidence type="ECO:0000256" key="3">
    <source>
        <dbReference type="ARBA" id="ARBA00022475"/>
    </source>
</evidence>
<keyword evidence="3" id="KW-1003">Cell membrane</keyword>
<dbReference type="Gene3D" id="1.20.1070.10">
    <property type="entry name" value="Rhodopsin 7-helix transmembrane proteins"/>
    <property type="match status" value="1"/>
</dbReference>
<dbReference type="Proteomes" id="UP001652663">
    <property type="component" value="Chromosome 18"/>
</dbReference>
<feature type="transmembrane region" description="Helical" evidence="11">
    <location>
        <begin position="129"/>
        <end position="154"/>
    </location>
</feature>
<sequence length="405" mass="45307">MAFIAELLVSGECWVLVNIVPVFDASCSHSGSSSSEENHQSLRIDSMSARDLAVSAIFLSQTVFGILGNFSVLYHYFFLYCTGQRLRTIDFIIKNLIVANILVLSASIFQDTLKNFELHFMDSNFICRFFPYIRVVGRGVSIGTTFLLSVFQAITICPTTAKWAELKVKALKCMVPSVIVCWTLNMLINVIYPMYMSGTLRNRSITNRKDLGQCSAVSHGQPKDSLYAVLLSFPDALCFVLMILASGFTVFILYRHKQRVQSFHRTNIASISSPESRATKTILLLVFTFIFFNILTFLCNIILAIFDSIDVFFVKTSSIIVACFPTFSPFLLMSRDSRISSLCFAGIRHSKSPILMCGKSLHSCPTLCDPKDPPGSSVPGILQGLEPMFRSSCRASEQTWFWEDA</sequence>
<evidence type="ECO:0000256" key="11">
    <source>
        <dbReference type="SAM" id="Phobius"/>
    </source>
</evidence>
<accession>A0ABM4QSS6</accession>
<feature type="transmembrane region" description="Helical" evidence="11">
    <location>
        <begin position="52"/>
        <end position="79"/>
    </location>
</feature>
<comment type="subcellular location">
    <subcellularLocation>
        <location evidence="1">Cell membrane</location>
        <topology evidence="1">Multi-pass membrane protein</topology>
    </subcellularLocation>
</comment>
<evidence type="ECO:0000313" key="14">
    <source>
        <dbReference type="RefSeq" id="XP_070626339.1"/>
    </source>
</evidence>
<protein>
    <submittedName>
        <fullName evidence="14">Vomeronasal type-1 receptor 4-like</fullName>
    </submittedName>
</protein>
<evidence type="ECO:0000256" key="4">
    <source>
        <dbReference type="ARBA" id="ARBA00022507"/>
    </source>
</evidence>
<feature type="transmembrane region" description="Helical" evidence="11">
    <location>
        <begin position="282"/>
        <end position="306"/>
    </location>
</feature>
<keyword evidence="6 11" id="KW-1133">Transmembrane helix</keyword>
<name>A0ABM4QSS6_BOSIN</name>
<evidence type="ECO:0000256" key="8">
    <source>
        <dbReference type="ARBA" id="ARBA00023136"/>
    </source>
</evidence>
<evidence type="ECO:0000259" key="12">
    <source>
        <dbReference type="PROSITE" id="PS50262"/>
    </source>
</evidence>
<dbReference type="InterPro" id="IPR004072">
    <property type="entry name" value="Vmron_rcpt_1"/>
</dbReference>
<feature type="transmembrane region" description="Helical" evidence="11">
    <location>
        <begin position="312"/>
        <end position="332"/>
    </location>
</feature>
<organism evidence="13 14">
    <name type="scientific">Bos indicus</name>
    <name type="common">Zebu</name>
    <dbReference type="NCBI Taxonomy" id="9915"/>
    <lineage>
        <taxon>Eukaryota</taxon>
        <taxon>Metazoa</taxon>
        <taxon>Chordata</taxon>
        <taxon>Craniata</taxon>
        <taxon>Vertebrata</taxon>
        <taxon>Euteleostomi</taxon>
        <taxon>Mammalia</taxon>
        <taxon>Eutheria</taxon>
        <taxon>Laurasiatheria</taxon>
        <taxon>Artiodactyla</taxon>
        <taxon>Ruminantia</taxon>
        <taxon>Pecora</taxon>
        <taxon>Bovidae</taxon>
        <taxon>Bovinae</taxon>
        <taxon>Bos</taxon>
    </lineage>
</organism>
<dbReference type="Pfam" id="PF03402">
    <property type="entry name" value="V1R"/>
    <property type="match status" value="1"/>
</dbReference>
<keyword evidence="13" id="KW-1185">Reference proteome</keyword>
<dbReference type="InterPro" id="IPR017452">
    <property type="entry name" value="GPCR_Rhodpsn_7TM"/>
</dbReference>
<gene>
    <name evidence="14" type="primary">LOC139176987</name>
</gene>
<evidence type="ECO:0000256" key="5">
    <source>
        <dbReference type="ARBA" id="ARBA00022692"/>
    </source>
</evidence>
<keyword evidence="10" id="KW-0807">Transducer</keyword>
<evidence type="ECO:0000256" key="7">
    <source>
        <dbReference type="ARBA" id="ARBA00023040"/>
    </source>
</evidence>
<dbReference type="PROSITE" id="PS50262">
    <property type="entry name" value="G_PROTEIN_RECEP_F1_2"/>
    <property type="match status" value="1"/>
</dbReference>
<feature type="domain" description="G-protein coupled receptors family 1 profile" evidence="12">
    <location>
        <begin position="68"/>
        <end position="332"/>
    </location>
</feature>
<feature type="transmembrane region" description="Helical" evidence="11">
    <location>
        <begin position="226"/>
        <end position="254"/>
    </location>
</feature>
<keyword evidence="9" id="KW-0675">Receptor</keyword>
<keyword evidence="7" id="KW-0297">G-protein coupled receptor</keyword>
<feature type="transmembrane region" description="Helical" evidence="11">
    <location>
        <begin position="175"/>
        <end position="195"/>
    </location>
</feature>
<comment type="similarity">
    <text evidence="2">Belongs to the G-protein coupled receptor 1 family.</text>
</comment>
<evidence type="ECO:0000256" key="9">
    <source>
        <dbReference type="ARBA" id="ARBA00023170"/>
    </source>
</evidence>
<proteinExistence type="inferred from homology"/>
<dbReference type="PRINTS" id="PR01534">
    <property type="entry name" value="VOMERONASL1R"/>
</dbReference>
<keyword evidence="5 11" id="KW-0812">Transmembrane</keyword>
<keyword evidence="8 11" id="KW-0472">Membrane</keyword>
<dbReference type="RefSeq" id="XP_070626339.1">
    <property type="nucleotide sequence ID" value="XM_070770238.1"/>
</dbReference>
<evidence type="ECO:0000256" key="1">
    <source>
        <dbReference type="ARBA" id="ARBA00004651"/>
    </source>
</evidence>
<evidence type="ECO:0000256" key="6">
    <source>
        <dbReference type="ARBA" id="ARBA00022989"/>
    </source>
</evidence>
<evidence type="ECO:0000313" key="13">
    <source>
        <dbReference type="Proteomes" id="UP001652663"/>
    </source>
</evidence>
<evidence type="ECO:0000256" key="2">
    <source>
        <dbReference type="ARBA" id="ARBA00010663"/>
    </source>
</evidence>
<dbReference type="PANTHER" id="PTHR24062">
    <property type="entry name" value="VOMERONASAL TYPE-1 RECEPTOR"/>
    <property type="match status" value="1"/>
</dbReference>
<dbReference type="GeneID" id="139176987"/>
<keyword evidence="4" id="KW-0589">Pheromone response</keyword>
<feature type="transmembrane region" description="Helical" evidence="11">
    <location>
        <begin position="91"/>
        <end position="109"/>
    </location>
</feature>